<proteinExistence type="predicted"/>
<organism evidence="2 3">
    <name type="scientific">Plasmodium ovale curtisi</name>
    <dbReference type="NCBI Taxonomy" id="864141"/>
    <lineage>
        <taxon>Eukaryota</taxon>
        <taxon>Sar</taxon>
        <taxon>Alveolata</taxon>
        <taxon>Apicomplexa</taxon>
        <taxon>Aconoidasida</taxon>
        <taxon>Haemosporida</taxon>
        <taxon>Plasmodiidae</taxon>
        <taxon>Plasmodium</taxon>
        <taxon>Plasmodium (Plasmodium)</taxon>
    </lineage>
</organism>
<dbReference type="Proteomes" id="UP000078546">
    <property type="component" value="Unassembled WGS sequence"/>
</dbReference>
<feature type="region of interest" description="Disordered" evidence="1">
    <location>
        <begin position="237"/>
        <end position="265"/>
    </location>
</feature>
<gene>
    <name evidence="2" type="ORF">POVCU1_065490</name>
</gene>
<protein>
    <submittedName>
        <fullName evidence="2">PIR Superfamily Protein</fullName>
    </submittedName>
</protein>
<dbReference type="Pfam" id="PF05795">
    <property type="entry name" value="Plasmodium_Vir"/>
    <property type="match status" value="1"/>
</dbReference>
<dbReference type="EMBL" id="FLQV01002392">
    <property type="protein sequence ID" value="SBT01252.1"/>
    <property type="molecule type" value="Genomic_DNA"/>
</dbReference>
<reference evidence="3" key="1">
    <citation type="submission" date="2016-05" db="EMBL/GenBank/DDBJ databases">
        <authorList>
            <person name="Naeem Raeece"/>
        </authorList>
    </citation>
    <scope>NUCLEOTIDE SEQUENCE [LARGE SCALE GENOMIC DNA]</scope>
</reference>
<evidence type="ECO:0000256" key="1">
    <source>
        <dbReference type="SAM" id="MobiDB-lite"/>
    </source>
</evidence>
<evidence type="ECO:0000313" key="3">
    <source>
        <dbReference type="Proteomes" id="UP000078546"/>
    </source>
</evidence>
<dbReference type="InterPro" id="IPR008780">
    <property type="entry name" value="Plasmodium_Vir"/>
</dbReference>
<evidence type="ECO:0000313" key="2">
    <source>
        <dbReference type="EMBL" id="SBT01252.1"/>
    </source>
</evidence>
<dbReference type="AlphaFoldDB" id="A0A1A8X9G6"/>
<sequence length="334" mass="38970">MATGNPYTGLTGLSQTYSIDLPSKIFYDGMKKEYPDLSKYSKQCYTNFVHKNISDIKNICERILRYLENNTLLIDDKTEYDVCVLLNYWIHDALTKILGAQNTSDNITSAFYILDQMWKYPNEYLKRTNYYNKCKPNMDIFKYGDWEKRRKLYEYYVDYKTIFDTAKSYVNICKEYYKKIQDQTSLYAYFEEQCPPKSDNCPDFYDKCKNYNPKLVLHNLPCHHQMEQEKKTSLDFPENNAIHHSPGQETGPKSGSNDKELTPYSPQIGTKVGHSVLGVAPVLLTATALYRYTPIGTWIRKIGKTKPNSISYINGGEIDEFFSDSENYISYQPM</sequence>
<name>A0A1A8X9G6_PLAOA</name>
<accession>A0A1A8X9G6</accession>